<dbReference type="SMART" id="SM00042">
    <property type="entry name" value="CUB"/>
    <property type="match status" value="4"/>
</dbReference>
<feature type="domain" description="CUB" evidence="7">
    <location>
        <begin position="44"/>
        <end position="170"/>
    </location>
</feature>
<keyword evidence="2" id="KW-1015">Disulfide bond</keyword>
<keyword evidence="1" id="KW-0677">Repeat</keyword>
<keyword evidence="5" id="KW-1133">Transmembrane helix</keyword>
<evidence type="ECO:0000259" key="7">
    <source>
        <dbReference type="PROSITE" id="PS01180"/>
    </source>
</evidence>
<evidence type="ECO:0000256" key="3">
    <source>
        <dbReference type="PROSITE-ProRule" id="PRU00059"/>
    </source>
</evidence>
<dbReference type="Proteomes" id="UP000515163">
    <property type="component" value="Unplaced"/>
</dbReference>
<keyword evidence="5" id="KW-0812">Transmembrane</keyword>
<dbReference type="PROSITE" id="PS01180">
    <property type="entry name" value="CUB"/>
    <property type="match status" value="4"/>
</dbReference>
<keyword evidence="5" id="KW-0472">Membrane</keyword>
<feature type="domain" description="CUB" evidence="7">
    <location>
        <begin position="308"/>
        <end position="428"/>
    </location>
</feature>
<evidence type="ECO:0000256" key="5">
    <source>
        <dbReference type="SAM" id="Phobius"/>
    </source>
</evidence>
<protein>
    <submittedName>
        <fullName evidence="9">Tolloid-like protein 2</fullName>
    </submittedName>
</protein>
<evidence type="ECO:0000313" key="9">
    <source>
        <dbReference type="RefSeq" id="XP_031574022.1"/>
    </source>
</evidence>
<dbReference type="RefSeq" id="XP_031574022.1">
    <property type="nucleotide sequence ID" value="XM_031718162.1"/>
</dbReference>
<dbReference type="Pfam" id="PF00431">
    <property type="entry name" value="CUB"/>
    <property type="match status" value="4"/>
</dbReference>
<evidence type="ECO:0000256" key="2">
    <source>
        <dbReference type="ARBA" id="ARBA00023157"/>
    </source>
</evidence>
<dbReference type="KEGG" id="aten:116307846"/>
<dbReference type="InParanoid" id="A0A6P8J312"/>
<keyword evidence="6" id="KW-0732">Signal</keyword>
<feature type="transmembrane region" description="Helical" evidence="5">
    <location>
        <begin position="575"/>
        <end position="596"/>
    </location>
</feature>
<dbReference type="InterPro" id="IPR000859">
    <property type="entry name" value="CUB_dom"/>
</dbReference>
<evidence type="ECO:0000256" key="1">
    <source>
        <dbReference type="ARBA" id="ARBA00022737"/>
    </source>
</evidence>
<dbReference type="OrthoDB" id="5964477at2759"/>
<feature type="domain" description="CUB" evidence="7">
    <location>
        <begin position="445"/>
        <end position="568"/>
    </location>
</feature>
<dbReference type="PANTHER" id="PTHR24251:SF40">
    <property type="entry name" value="CUB DOMAIN-CONTAINING PROTEIN"/>
    <property type="match status" value="1"/>
</dbReference>
<feature type="domain" description="CUB" evidence="7">
    <location>
        <begin position="176"/>
        <end position="300"/>
    </location>
</feature>
<dbReference type="PANTHER" id="PTHR24251">
    <property type="entry name" value="OVOCHYMASE-RELATED"/>
    <property type="match status" value="1"/>
</dbReference>
<reference evidence="9" key="1">
    <citation type="submission" date="2025-08" db="UniProtKB">
        <authorList>
            <consortium name="RefSeq"/>
        </authorList>
    </citation>
    <scope>IDENTIFICATION</scope>
    <source>
        <tissue evidence="9">Tentacle</tissue>
    </source>
</reference>
<name>A0A6P8J312_ACTTE</name>
<feature type="chain" id="PRO_5027880147" evidence="6">
    <location>
        <begin position="35"/>
        <end position="694"/>
    </location>
</feature>
<dbReference type="Gene3D" id="2.60.120.290">
    <property type="entry name" value="Spermadhesin, CUB domain"/>
    <property type="match status" value="4"/>
</dbReference>
<accession>A0A6P8J312</accession>
<evidence type="ECO:0000313" key="8">
    <source>
        <dbReference type="Proteomes" id="UP000515163"/>
    </source>
</evidence>
<proteinExistence type="predicted"/>
<gene>
    <name evidence="9" type="primary">LOC116307846</name>
</gene>
<dbReference type="CDD" id="cd00041">
    <property type="entry name" value="CUB"/>
    <property type="match status" value="3"/>
</dbReference>
<keyword evidence="8" id="KW-1185">Reference proteome</keyword>
<dbReference type="AlphaFoldDB" id="A0A6P8J312"/>
<dbReference type="FunFam" id="2.60.120.290:FF:000013">
    <property type="entry name" value="Membrane frizzled-related protein"/>
    <property type="match status" value="2"/>
</dbReference>
<evidence type="ECO:0000256" key="4">
    <source>
        <dbReference type="SAM" id="MobiDB-lite"/>
    </source>
</evidence>
<feature type="signal peptide" evidence="6">
    <location>
        <begin position="1"/>
        <end position="34"/>
    </location>
</feature>
<organism evidence="8 9">
    <name type="scientific">Actinia tenebrosa</name>
    <name type="common">Australian red waratah sea anemone</name>
    <dbReference type="NCBI Taxonomy" id="6105"/>
    <lineage>
        <taxon>Eukaryota</taxon>
        <taxon>Metazoa</taxon>
        <taxon>Cnidaria</taxon>
        <taxon>Anthozoa</taxon>
        <taxon>Hexacorallia</taxon>
        <taxon>Actiniaria</taxon>
        <taxon>Actiniidae</taxon>
        <taxon>Actinia</taxon>
    </lineage>
</organism>
<comment type="caution">
    <text evidence="3">Lacks conserved residue(s) required for the propagation of feature annotation.</text>
</comment>
<evidence type="ECO:0000256" key="6">
    <source>
        <dbReference type="SAM" id="SignalP"/>
    </source>
</evidence>
<feature type="region of interest" description="Disordered" evidence="4">
    <location>
        <begin position="615"/>
        <end position="653"/>
    </location>
</feature>
<dbReference type="InterPro" id="IPR035914">
    <property type="entry name" value="Sperma_CUB_dom_sf"/>
</dbReference>
<dbReference type="SUPFAM" id="SSF49854">
    <property type="entry name" value="Spermadhesin, CUB domain"/>
    <property type="match status" value="4"/>
</dbReference>
<sequence>MKCSEGICWVSRHFIAIAVLFVVTQSLLQYEVVAQESDSDLPICNRSQNFFLLNSSTTTLQNFSSPNFPADYPTYSYCIWVLTAPIGKLVKLVFSSFSIYSPSASNSRDCPYAYVKVTEQDKQGNSQVVGSFCGNQPPQTIYSSGGSLRVEFKNTFRASAKGFVAKYAAIQPGTACSEHNSLDENTNILLDASTGRIVTPQFTDSFSKAIDCTWKITLPPKNGVNMSFHAFKPKKQVPCSDAALEVYNGRYGRGHGAQLGVFCESSVLPVIYSAGRYMSLRWRGKNPESAIEFEMDFRSIQQKVNGSCDQMDRLRSVVRLEGVAGSIFSPGYPEEYPNNKECAWHLSVPSGFNIRLKFLTFQLESSGNCKSDFVEVRDGDSPTSPLKNAFCGSSLPPVLISKGRHMYVSFRSNFASSGKGFLAVFESTTEAPKTITTPWVQPGICSPDYTSTVNNNLKLSGSSGVILSPLYPSQYPNSISCTWKISVPDDKRIRLEFDDFWIDDQRGCHGDYLEVRDGPGTSSPMLGDKYCGNKNPGEIYSTGSSIRLQFVSDASGTSHGFKAKYSAVSKPFNRFIAVGIAIGAIVIVLIAILIYCKIKKKRSKDLEDDIEDFEDGQGTIDSRQAETPGNPLLSNGAETHHNNATPNDRYSVNYEPRPVAMETLLNDQGSIKNDLTEEECAWFKPSKRKSKGFE</sequence>
<dbReference type="GeneID" id="116307846"/>
<feature type="compositionally biased region" description="Polar residues" evidence="4">
    <location>
        <begin position="619"/>
        <end position="650"/>
    </location>
</feature>